<organism evidence="2 3">
    <name type="scientific">Botryotinia calthae</name>
    <dbReference type="NCBI Taxonomy" id="38488"/>
    <lineage>
        <taxon>Eukaryota</taxon>
        <taxon>Fungi</taxon>
        <taxon>Dikarya</taxon>
        <taxon>Ascomycota</taxon>
        <taxon>Pezizomycotina</taxon>
        <taxon>Leotiomycetes</taxon>
        <taxon>Helotiales</taxon>
        <taxon>Sclerotiniaceae</taxon>
        <taxon>Botryotinia</taxon>
    </lineage>
</organism>
<evidence type="ECO:0000259" key="1">
    <source>
        <dbReference type="Pfam" id="PF20150"/>
    </source>
</evidence>
<feature type="domain" description="2EXR" evidence="1">
    <location>
        <begin position="17"/>
        <end position="118"/>
    </location>
</feature>
<protein>
    <recommendedName>
        <fullName evidence="1">2EXR domain-containing protein</fullName>
    </recommendedName>
</protein>
<dbReference type="PANTHER" id="PTHR35910:SF6">
    <property type="entry name" value="2EXR DOMAIN-CONTAINING PROTEIN"/>
    <property type="match status" value="1"/>
</dbReference>
<dbReference type="OrthoDB" id="3473305at2759"/>
<gene>
    <name evidence="2" type="ORF">BOTCAL_0825g00030</name>
</gene>
<dbReference type="PANTHER" id="PTHR35910">
    <property type="entry name" value="2EXR DOMAIN-CONTAINING PROTEIN"/>
    <property type="match status" value="1"/>
</dbReference>
<dbReference type="EMBL" id="PHWZ01000821">
    <property type="protein sequence ID" value="TEY31044.1"/>
    <property type="molecule type" value="Genomic_DNA"/>
</dbReference>
<proteinExistence type="predicted"/>
<accession>A0A4Y8CHG2</accession>
<name>A0A4Y8CHG2_9HELO</name>
<sequence length="280" mass="33256">MDPTSQEQTDAPIAQTFTVFPDLPLELQRKIWEFAAVPIPRAIEIQCKYKKNPNKHVTSFYEKVFNIQRRVRYYTTTSPIPTNLLHTCSESRNIALRNYSFRAFFRQPFYINEDLDVFWVRGPAIIGFPTKNDSIITHCPREEGKLHKLISEHKFRYLAIDYQAARDQFPMWTSFFPGQRNRCWNICFWSDYILESPAVEKIYLVYAKREEREMAREEAKNIFELGKEFMKKREEDVAVITPGVFKWHCRASELRRRHGLGFKVPPVEAIFDTEFIQNSH</sequence>
<reference evidence="2 3" key="1">
    <citation type="submission" date="2017-11" db="EMBL/GenBank/DDBJ databases">
        <title>Comparative genomics of Botrytis spp.</title>
        <authorList>
            <person name="Valero-Jimenez C.A."/>
            <person name="Tapia P."/>
            <person name="Veloso J."/>
            <person name="Silva-Moreno E."/>
            <person name="Staats M."/>
            <person name="Valdes J.H."/>
            <person name="Van Kan J.A.L."/>
        </authorList>
    </citation>
    <scope>NUCLEOTIDE SEQUENCE [LARGE SCALE GENOMIC DNA]</scope>
    <source>
        <strain evidence="2 3">MUCL2830</strain>
    </source>
</reference>
<comment type="caution">
    <text evidence="2">The sequence shown here is derived from an EMBL/GenBank/DDBJ whole genome shotgun (WGS) entry which is preliminary data.</text>
</comment>
<evidence type="ECO:0000313" key="3">
    <source>
        <dbReference type="Proteomes" id="UP000297299"/>
    </source>
</evidence>
<dbReference type="InterPro" id="IPR045518">
    <property type="entry name" value="2EXR"/>
</dbReference>
<dbReference type="Proteomes" id="UP000297299">
    <property type="component" value="Unassembled WGS sequence"/>
</dbReference>
<evidence type="ECO:0000313" key="2">
    <source>
        <dbReference type="EMBL" id="TEY31044.1"/>
    </source>
</evidence>
<keyword evidence="3" id="KW-1185">Reference proteome</keyword>
<dbReference type="AlphaFoldDB" id="A0A4Y8CHG2"/>
<dbReference type="Pfam" id="PF20150">
    <property type="entry name" value="2EXR"/>
    <property type="match status" value="1"/>
</dbReference>